<keyword evidence="1" id="KW-0472">Membrane</keyword>
<protein>
    <submittedName>
        <fullName evidence="2">DUF979 domain-containing protein</fullName>
    </submittedName>
</protein>
<gene>
    <name evidence="2" type="ORF">SR858_21520</name>
</gene>
<evidence type="ECO:0000313" key="2">
    <source>
        <dbReference type="EMBL" id="WQH03603.1"/>
    </source>
</evidence>
<accession>A0ABZ0XVX3</accession>
<feature type="transmembrane region" description="Helical" evidence="1">
    <location>
        <begin position="7"/>
        <end position="24"/>
    </location>
</feature>
<dbReference type="EMBL" id="CP140152">
    <property type="protein sequence ID" value="WQH03603.1"/>
    <property type="molecule type" value="Genomic_DNA"/>
</dbReference>
<proteinExistence type="predicted"/>
<dbReference type="Pfam" id="PF06166">
    <property type="entry name" value="DUF979"/>
    <property type="match status" value="1"/>
</dbReference>
<dbReference type="InterPro" id="IPR009323">
    <property type="entry name" value="DUF979"/>
</dbReference>
<organism evidence="2 3">
    <name type="scientific">Duganella zoogloeoides</name>
    <dbReference type="NCBI Taxonomy" id="75659"/>
    <lineage>
        <taxon>Bacteria</taxon>
        <taxon>Pseudomonadati</taxon>
        <taxon>Pseudomonadota</taxon>
        <taxon>Betaproteobacteria</taxon>
        <taxon>Burkholderiales</taxon>
        <taxon>Oxalobacteraceae</taxon>
        <taxon>Telluria group</taxon>
        <taxon>Duganella</taxon>
    </lineage>
</organism>
<feature type="transmembrane region" description="Helical" evidence="1">
    <location>
        <begin position="292"/>
        <end position="316"/>
    </location>
</feature>
<keyword evidence="3" id="KW-1185">Reference proteome</keyword>
<feature type="transmembrane region" description="Helical" evidence="1">
    <location>
        <begin position="97"/>
        <end position="115"/>
    </location>
</feature>
<evidence type="ECO:0000256" key="1">
    <source>
        <dbReference type="SAM" id="Phobius"/>
    </source>
</evidence>
<feature type="transmembrane region" description="Helical" evidence="1">
    <location>
        <begin position="55"/>
        <end position="76"/>
    </location>
</feature>
<keyword evidence="1" id="KW-1133">Transmembrane helix</keyword>
<dbReference type="RefSeq" id="WP_019921490.1">
    <property type="nucleotide sequence ID" value="NZ_CP140152.1"/>
</dbReference>
<dbReference type="GeneID" id="43163251"/>
<feature type="transmembrane region" description="Helical" evidence="1">
    <location>
        <begin position="165"/>
        <end position="187"/>
    </location>
</feature>
<feature type="transmembrane region" description="Helical" evidence="1">
    <location>
        <begin position="131"/>
        <end position="153"/>
    </location>
</feature>
<sequence length="319" mass="33804">MIIRLDYFYYVLGAMLLAIAVMTLRDRHNPKRYSSALFWGLYALVYLAGEELPPMAAGALMVVMALIAGFGGVALGRHGERTPQERQSSAARLGHKLLLPALAIPFVTMIGSTLLKDVQFDGRFLLDQKNLTLASLGCGSLIAVAIACALTRATPVQALRESRRLVDHLGWAVVLPHMLAVLGLLFSEAGMGKAVAHVVTSYIDMDMKLVAVAVYCLGMALFTIIIGNGFAAFPVIAGGVGVPVLVGVFDANPAVMAAIGMFSAYCGTLMTPMAANFNIVPAALLELPDKNAVIKAQVATAVPVLLANIALLYFLMNLG</sequence>
<evidence type="ECO:0000313" key="3">
    <source>
        <dbReference type="Proteomes" id="UP001326110"/>
    </source>
</evidence>
<dbReference type="Proteomes" id="UP001326110">
    <property type="component" value="Chromosome"/>
</dbReference>
<reference evidence="2 3" key="1">
    <citation type="submission" date="2023-11" db="EMBL/GenBank/DDBJ databases">
        <title>MicrobeMod: A computational toolkit for identifying prokaryotic methylation and restriction-modification with nanopore sequencing.</title>
        <authorList>
            <person name="Crits-Christoph A."/>
            <person name="Kang S.C."/>
            <person name="Lee H."/>
            <person name="Ostrov N."/>
        </authorList>
    </citation>
    <scope>NUCLEOTIDE SEQUENCE [LARGE SCALE GENOMIC DNA]</scope>
    <source>
        <strain evidence="2 3">ATCC 25935</strain>
    </source>
</reference>
<feature type="transmembrane region" description="Helical" evidence="1">
    <location>
        <begin position="207"/>
        <end position="226"/>
    </location>
</feature>
<name>A0ABZ0XVX3_9BURK</name>
<keyword evidence="1" id="KW-0812">Transmembrane</keyword>